<dbReference type="CDD" id="cd05403">
    <property type="entry name" value="NT_KNTase_like"/>
    <property type="match status" value="1"/>
</dbReference>
<dbReference type="Gene3D" id="3.30.460.10">
    <property type="entry name" value="Beta Polymerase, domain 2"/>
    <property type="match status" value="1"/>
</dbReference>
<evidence type="ECO:0000259" key="8">
    <source>
        <dbReference type="Pfam" id="PF18765"/>
    </source>
</evidence>
<comment type="caution">
    <text evidence="9">The sequence shown here is derived from an EMBL/GenBank/DDBJ whole genome shotgun (WGS) entry which is preliminary data.</text>
</comment>
<dbReference type="GO" id="GO:0016779">
    <property type="term" value="F:nucleotidyltransferase activity"/>
    <property type="evidence" value="ECO:0007669"/>
    <property type="project" value="UniProtKB-KW"/>
</dbReference>
<evidence type="ECO:0000256" key="7">
    <source>
        <dbReference type="ARBA" id="ARBA00022842"/>
    </source>
</evidence>
<comment type="cofactor">
    <cofactor evidence="1">
        <name>Mg(2+)</name>
        <dbReference type="ChEBI" id="CHEBI:18420"/>
    </cofactor>
</comment>
<keyword evidence="6" id="KW-0067">ATP-binding</keyword>
<evidence type="ECO:0000256" key="1">
    <source>
        <dbReference type="ARBA" id="ARBA00001946"/>
    </source>
</evidence>
<dbReference type="AlphaFoldDB" id="A0A3S3WAN1"/>
<sequence>MQEIDKYKLLILPVLRRYLIKRAAIFGSIAKGNHSSNSDIDLLIEGDSTFTMFKLLSLEEEISQIVNRKVDLVEYGAIKSSIRNEVLQSAITIL</sequence>
<evidence type="ECO:0000313" key="9">
    <source>
        <dbReference type="EMBL" id="RWY52350.1"/>
    </source>
</evidence>
<dbReference type="SUPFAM" id="SSF81301">
    <property type="entry name" value="Nucleotidyltransferase"/>
    <property type="match status" value="1"/>
</dbReference>
<dbReference type="GO" id="GO:0046872">
    <property type="term" value="F:metal ion binding"/>
    <property type="evidence" value="ECO:0007669"/>
    <property type="project" value="UniProtKB-KW"/>
</dbReference>
<dbReference type="InterPro" id="IPR041633">
    <property type="entry name" value="Polbeta"/>
</dbReference>
<dbReference type="GO" id="GO:0005524">
    <property type="term" value="F:ATP binding"/>
    <property type="evidence" value="ECO:0007669"/>
    <property type="project" value="UniProtKB-KW"/>
</dbReference>
<dbReference type="EMBL" id="SBIW01000004">
    <property type="protein sequence ID" value="RWY52350.1"/>
    <property type="molecule type" value="Genomic_DNA"/>
</dbReference>
<dbReference type="Pfam" id="PF18765">
    <property type="entry name" value="Polbeta"/>
    <property type="match status" value="1"/>
</dbReference>
<dbReference type="InterPro" id="IPR052038">
    <property type="entry name" value="Type-VII_TA_antitoxin"/>
</dbReference>
<evidence type="ECO:0000256" key="2">
    <source>
        <dbReference type="ARBA" id="ARBA00022679"/>
    </source>
</evidence>
<evidence type="ECO:0000313" key="10">
    <source>
        <dbReference type="Proteomes" id="UP000286701"/>
    </source>
</evidence>
<evidence type="ECO:0000256" key="3">
    <source>
        <dbReference type="ARBA" id="ARBA00022695"/>
    </source>
</evidence>
<proteinExistence type="predicted"/>
<gene>
    <name evidence="9" type="ORF">EPL05_10595</name>
</gene>
<name>A0A3S3WAN1_9SPHI</name>
<keyword evidence="4" id="KW-0479">Metal-binding</keyword>
<evidence type="ECO:0000256" key="6">
    <source>
        <dbReference type="ARBA" id="ARBA00022840"/>
    </source>
</evidence>
<feature type="domain" description="Polymerase beta nucleotidyltransferase" evidence="8">
    <location>
        <begin position="14"/>
        <end position="93"/>
    </location>
</feature>
<keyword evidence="3" id="KW-0548">Nucleotidyltransferase</keyword>
<keyword evidence="10" id="KW-1185">Reference proteome</keyword>
<dbReference type="PANTHER" id="PTHR33571">
    <property type="entry name" value="SSL8005 PROTEIN"/>
    <property type="match status" value="1"/>
</dbReference>
<evidence type="ECO:0000256" key="4">
    <source>
        <dbReference type="ARBA" id="ARBA00022723"/>
    </source>
</evidence>
<dbReference type="InterPro" id="IPR043519">
    <property type="entry name" value="NT_sf"/>
</dbReference>
<reference evidence="9 10" key="1">
    <citation type="submission" date="2019-01" db="EMBL/GenBank/DDBJ databases">
        <title>Mucilaginibacter antarcticum sp. nov., isolated from antarctic soil.</title>
        <authorList>
            <person name="Yan Y.-Q."/>
            <person name="Du Z.-J."/>
        </authorList>
    </citation>
    <scope>NUCLEOTIDE SEQUENCE [LARGE SCALE GENOMIC DNA]</scope>
    <source>
        <strain evidence="9 10">F01003</strain>
    </source>
</reference>
<dbReference type="PANTHER" id="PTHR33571:SF14">
    <property type="entry name" value="PROTEIN ADENYLYLTRANSFERASE MJ0435-RELATED"/>
    <property type="match status" value="1"/>
</dbReference>
<evidence type="ECO:0000256" key="5">
    <source>
        <dbReference type="ARBA" id="ARBA00022741"/>
    </source>
</evidence>
<keyword evidence="7" id="KW-0460">Magnesium</keyword>
<keyword evidence="2 9" id="KW-0808">Transferase</keyword>
<accession>A0A3S3WAN1</accession>
<organism evidence="9 10">
    <name type="scientific">Mucilaginibacter gilvus</name>
    <dbReference type="NCBI Taxonomy" id="2305909"/>
    <lineage>
        <taxon>Bacteria</taxon>
        <taxon>Pseudomonadati</taxon>
        <taxon>Bacteroidota</taxon>
        <taxon>Sphingobacteriia</taxon>
        <taxon>Sphingobacteriales</taxon>
        <taxon>Sphingobacteriaceae</taxon>
        <taxon>Mucilaginibacter</taxon>
    </lineage>
</organism>
<protein>
    <submittedName>
        <fullName evidence="9">Nucleotidyltransferase</fullName>
    </submittedName>
</protein>
<dbReference type="Proteomes" id="UP000286701">
    <property type="component" value="Unassembled WGS sequence"/>
</dbReference>
<dbReference type="OrthoDB" id="798692at2"/>
<keyword evidence="5" id="KW-0547">Nucleotide-binding</keyword>
<dbReference type="RefSeq" id="WP_128533936.1">
    <property type="nucleotide sequence ID" value="NZ_SBIW01000004.1"/>
</dbReference>